<dbReference type="FunFam" id="3.30.70.330:FF:000234">
    <property type="entry name" value="Polyadenylate-binding protein 5"/>
    <property type="match status" value="1"/>
</dbReference>
<evidence type="ECO:0000256" key="1">
    <source>
        <dbReference type="ARBA" id="ARBA00004496"/>
    </source>
</evidence>
<evidence type="ECO:0000256" key="6">
    <source>
        <dbReference type="PROSITE-ProRule" id="PRU00176"/>
    </source>
</evidence>
<feature type="domain" description="PABC" evidence="9">
    <location>
        <begin position="521"/>
        <end position="599"/>
    </location>
</feature>
<dbReference type="AlphaFoldDB" id="A0A9J2PJP1"/>
<name>A0A9J2PJP1_ASCLU</name>
<dbReference type="FunFam" id="3.30.70.330:FF:000091">
    <property type="entry name" value="Polyadenylate-binding protein"/>
    <property type="match status" value="1"/>
</dbReference>
<feature type="domain" description="RRM" evidence="8">
    <location>
        <begin position="197"/>
        <end position="280"/>
    </location>
</feature>
<protein>
    <recommendedName>
        <fullName evidence="7">Polyadenylate-binding protein</fullName>
        <shortName evidence="7">PABP</shortName>
    </recommendedName>
</protein>
<evidence type="ECO:0000313" key="11">
    <source>
        <dbReference type="WBParaSite" id="ALUE_0001023501-mRNA-1"/>
    </source>
</evidence>
<evidence type="ECO:0000256" key="2">
    <source>
        <dbReference type="ARBA" id="ARBA00008557"/>
    </source>
</evidence>
<evidence type="ECO:0000256" key="3">
    <source>
        <dbReference type="ARBA" id="ARBA00022490"/>
    </source>
</evidence>
<dbReference type="Proteomes" id="UP000036681">
    <property type="component" value="Unplaced"/>
</dbReference>
<keyword evidence="10" id="KW-1185">Reference proteome</keyword>
<dbReference type="GO" id="GO:0003723">
    <property type="term" value="F:RNA binding"/>
    <property type="evidence" value="ECO:0007669"/>
    <property type="project" value="UniProtKB-UniRule"/>
</dbReference>
<organism evidence="10 11">
    <name type="scientific">Ascaris lumbricoides</name>
    <name type="common">Giant roundworm</name>
    <dbReference type="NCBI Taxonomy" id="6252"/>
    <lineage>
        <taxon>Eukaryota</taxon>
        <taxon>Metazoa</taxon>
        <taxon>Ecdysozoa</taxon>
        <taxon>Nematoda</taxon>
        <taxon>Chromadorea</taxon>
        <taxon>Rhabditida</taxon>
        <taxon>Spirurina</taxon>
        <taxon>Ascaridomorpha</taxon>
        <taxon>Ascaridoidea</taxon>
        <taxon>Ascarididae</taxon>
        <taxon>Ascaris</taxon>
    </lineage>
</organism>
<sequence>MMEMADKDVASSAKKPSLYVGDLHPDVNETVLLEKFSNIGRVLSIRVCRDALTRRSLGYAYVNFERPEDAKQALETMNFDIVHGRPIRIMWSQRRPSTSRVAAGNVFVKNLNGSVNSKALYNKFSVFGNIVSCKLAVDEQSKSKGYGFVQFETEEAARKAIDGTNGVIFEGKRIYVGRFQSRSERSEQAKRTTNCFTNVFVKNFADILDKEKLQQLFAKFGKIVSCAVSVDGDGKPNGFGFVAFENPDDAEKLSLQAVKDMQDYHLPGSDRKLYVSRFQKKCERLAELDRKYQLEKNERAKRYEGANLYLKNLDDAIDDDMLRRSFGEYGNVISAKVMRSDDGRSKGFGFVCFDKPDEAVKAMTAMKGKMVCTKPLYVSMAQRKEDRKAFIASQYMQRIASIRMQATSFGSGMTYMSDSTVVQPLFACYGRGTLQRNMSNDVAVATMVPGQHSWLQMGDIDKSQTQRMAVGAMVYGQQNVRSQYAIMQSDGDCRGQTENPAPYSQTFSEFRGYMAPRVGQVEPLTPHILSQLTVQKQKQVIAERICPLVPRIYKGPDANKIMGMLLEMDNAELLMMLNNEGLLRSRINEAAAVLAAAKV</sequence>
<feature type="domain" description="RRM" evidence="8">
    <location>
        <begin position="306"/>
        <end position="383"/>
    </location>
</feature>
<dbReference type="SMART" id="SM00517">
    <property type="entry name" value="PolyA"/>
    <property type="match status" value="1"/>
</dbReference>
<evidence type="ECO:0000256" key="4">
    <source>
        <dbReference type="ARBA" id="ARBA00022737"/>
    </source>
</evidence>
<dbReference type="InterPro" id="IPR002004">
    <property type="entry name" value="PABP_HYD_C"/>
</dbReference>
<dbReference type="SMART" id="SM00360">
    <property type="entry name" value="RRM"/>
    <property type="match status" value="4"/>
</dbReference>
<feature type="domain" description="RRM" evidence="8">
    <location>
        <begin position="104"/>
        <end position="181"/>
    </location>
</feature>
<comment type="similarity">
    <text evidence="2 7">Belongs to the polyadenylate-binding protein type-1 family.</text>
</comment>
<evidence type="ECO:0000259" key="9">
    <source>
        <dbReference type="PROSITE" id="PS51309"/>
    </source>
</evidence>
<dbReference type="CDD" id="cd12381">
    <property type="entry name" value="RRM4_I_PABPs"/>
    <property type="match status" value="1"/>
</dbReference>
<dbReference type="SUPFAM" id="SSF54928">
    <property type="entry name" value="RNA-binding domain, RBD"/>
    <property type="match status" value="3"/>
</dbReference>
<dbReference type="InterPro" id="IPR012677">
    <property type="entry name" value="Nucleotide-bd_a/b_plait_sf"/>
</dbReference>
<keyword evidence="4" id="KW-0677">Repeat</keyword>
<dbReference type="Pfam" id="PF00658">
    <property type="entry name" value="MLLE"/>
    <property type="match status" value="1"/>
</dbReference>
<comment type="subcellular location">
    <subcellularLocation>
        <location evidence="1 7">Cytoplasm</location>
    </subcellularLocation>
</comment>
<dbReference type="InterPro" id="IPR045305">
    <property type="entry name" value="RRM2_I_PABPs"/>
</dbReference>
<dbReference type="Gene3D" id="3.30.70.330">
    <property type="match status" value="4"/>
</dbReference>
<dbReference type="FunFam" id="3.30.70.330:FF:000003">
    <property type="entry name" value="Polyadenylate-binding protein"/>
    <property type="match status" value="1"/>
</dbReference>
<dbReference type="InterPro" id="IPR006515">
    <property type="entry name" value="PABP_1234"/>
</dbReference>
<evidence type="ECO:0000256" key="5">
    <source>
        <dbReference type="ARBA" id="ARBA00022884"/>
    </source>
</evidence>
<dbReference type="PROSITE" id="PS50102">
    <property type="entry name" value="RRM"/>
    <property type="match status" value="4"/>
</dbReference>
<evidence type="ECO:0000256" key="7">
    <source>
        <dbReference type="RuleBase" id="RU362004"/>
    </source>
</evidence>
<comment type="function">
    <text evidence="7">Binds the poly(A) tail of mRNA.</text>
</comment>
<feature type="domain" description="RRM" evidence="8">
    <location>
        <begin position="16"/>
        <end position="94"/>
    </location>
</feature>
<dbReference type="CDD" id="cd12379">
    <property type="entry name" value="RRM2_I_PABPs"/>
    <property type="match status" value="1"/>
</dbReference>
<proteinExistence type="inferred from homology"/>
<evidence type="ECO:0000259" key="8">
    <source>
        <dbReference type="PROSITE" id="PS50102"/>
    </source>
</evidence>
<dbReference type="PROSITE" id="PS51309">
    <property type="entry name" value="PABC"/>
    <property type="match status" value="1"/>
</dbReference>
<keyword evidence="3 7" id="KW-0963">Cytoplasm</keyword>
<dbReference type="InterPro" id="IPR035979">
    <property type="entry name" value="RBD_domain_sf"/>
</dbReference>
<dbReference type="SUPFAM" id="SSF63570">
    <property type="entry name" value="PABC (PABP) domain"/>
    <property type="match status" value="1"/>
</dbReference>
<dbReference type="InterPro" id="IPR034364">
    <property type="entry name" value="PABP_RRM1"/>
</dbReference>
<dbReference type="InterPro" id="IPR036053">
    <property type="entry name" value="PABP-dom"/>
</dbReference>
<dbReference type="PANTHER" id="PTHR24012">
    <property type="entry name" value="RNA BINDING PROTEIN"/>
    <property type="match status" value="1"/>
</dbReference>
<evidence type="ECO:0000313" key="10">
    <source>
        <dbReference type="Proteomes" id="UP000036681"/>
    </source>
</evidence>
<dbReference type="NCBIfam" id="TIGR01628">
    <property type="entry name" value="PABP-1234"/>
    <property type="match status" value="1"/>
</dbReference>
<dbReference type="Pfam" id="PF00076">
    <property type="entry name" value="RRM_1"/>
    <property type="match status" value="4"/>
</dbReference>
<dbReference type="Gene3D" id="1.10.1900.10">
    <property type="entry name" value="c-terminal domain of poly(a) binding protein"/>
    <property type="match status" value="1"/>
</dbReference>
<dbReference type="CDD" id="cd12378">
    <property type="entry name" value="RRM1_I_PABPs"/>
    <property type="match status" value="1"/>
</dbReference>
<dbReference type="WBParaSite" id="ALUE_0001023501-mRNA-1">
    <property type="protein sequence ID" value="ALUE_0001023501-mRNA-1"/>
    <property type="gene ID" value="ALUE_0001023501"/>
</dbReference>
<dbReference type="InterPro" id="IPR000504">
    <property type="entry name" value="RRM_dom"/>
</dbReference>
<dbReference type="SMART" id="SM00361">
    <property type="entry name" value="RRM_1"/>
    <property type="match status" value="2"/>
</dbReference>
<reference evidence="11" key="1">
    <citation type="submission" date="2023-03" db="UniProtKB">
        <authorList>
            <consortium name="WormBaseParasite"/>
        </authorList>
    </citation>
    <scope>IDENTIFICATION</scope>
</reference>
<keyword evidence="5 6" id="KW-0694">RNA-binding</keyword>
<accession>A0A9J2PJP1</accession>
<dbReference type="InterPro" id="IPR003954">
    <property type="entry name" value="RRM_euk-type"/>
</dbReference>
<dbReference type="GO" id="GO:0005737">
    <property type="term" value="C:cytoplasm"/>
    <property type="evidence" value="ECO:0007669"/>
    <property type="project" value="UniProtKB-SubCell"/>
</dbReference>